<dbReference type="InterPro" id="IPR027421">
    <property type="entry name" value="DNA_pol_lamdba_lyase_dom_sf"/>
</dbReference>
<comment type="similarity">
    <text evidence="11">Belongs to the DNA polymerase type-X family.</text>
</comment>
<comment type="subcellular location">
    <subcellularLocation>
        <location evidence="11">Nucleus</location>
    </subcellularLocation>
</comment>
<dbReference type="CDD" id="cd00141">
    <property type="entry name" value="NT_POLXc"/>
    <property type="match status" value="1"/>
</dbReference>
<evidence type="ECO:0000256" key="4">
    <source>
        <dbReference type="ARBA" id="ARBA00022695"/>
    </source>
</evidence>
<dbReference type="PRINTS" id="PR00870">
    <property type="entry name" value="DNAPOLXBETA"/>
</dbReference>
<dbReference type="AlphaFoldDB" id="A0A448YJA7"/>
<evidence type="ECO:0000256" key="1">
    <source>
        <dbReference type="ARBA" id="ARBA00001936"/>
    </source>
</evidence>
<dbReference type="SMART" id="SM00483">
    <property type="entry name" value="POLXc"/>
    <property type="match status" value="1"/>
</dbReference>
<dbReference type="STRING" id="13370.A0A448YJA7"/>
<keyword evidence="5" id="KW-0235">DNA replication</keyword>
<dbReference type="InterPro" id="IPR002008">
    <property type="entry name" value="DNA_pol_X_beta-like"/>
</dbReference>
<protein>
    <recommendedName>
        <fullName evidence="11">DNA polymerase</fullName>
        <ecNumber evidence="11">2.7.7.7</ecNumber>
    </recommendedName>
</protein>
<keyword evidence="8 11" id="KW-0234">DNA repair</keyword>
<proteinExistence type="inferred from homology"/>
<dbReference type="EC" id="2.7.7.7" evidence="11"/>
<dbReference type="InterPro" id="IPR028207">
    <property type="entry name" value="DNA_pol_B_palm_palm"/>
</dbReference>
<keyword evidence="11" id="KW-0539">Nucleus</keyword>
<evidence type="ECO:0000256" key="11">
    <source>
        <dbReference type="RuleBase" id="RU366014"/>
    </source>
</evidence>
<dbReference type="InterPro" id="IPR010996">
    <property type="entry name" value="HHH_MUS81"/>
</dbReference>
<organism evidence="13 14">
    <name type="scientific">Brettanomyces naardenensis</name>
    <name type="common">Yeast</name>
    <dbReference type="NCBI Taxonomy" id="13370"/>
    <lineage>
        <taxon>Eukaryota</taxon>
        <taxon>Fungi</taxon>
        <taxon>Dikarya</taxon>
        <taxon>Ascomycota</taxon>
        <taxon>Saccharomycotina</taxon>
        <taxon>Pichiomycetes</taxon>
        <taxon>Pichiales</taxon>
        <taxon>Pichiaceae</taxon>
        <taxon>Brettanomyces</taxon>
    </lineage>
</organism>
<comment type="function">
    <text evidence="11">DNA polymerase that functions in several pathways of DNA repair. Involved in base excision repair (BER) responsible for repair of lesions that give rise to abasic (AP) sites in DNA. Also contributes to DNA double-strand break repair by non-homologous end joining and homologous recombination. Has both template-dependent and template-independent (terminal transferase) DNA polymerase activities. Has also a 5'-deoxyribose-5-phosphate lyase (dRP lyase) activity.</text>
</comment>
<reference evidence="13 14" key="1">
    <citation type="submission" date="2018-12" db="EMBL/GenBank/DDBJ databases">
        <authorList>
            <person name="Tiukova I."/>
            <person name="Dainat J."/>
        </authorList>
    </citation>
    <scope>NUCLEOTIDE SEQUENCE [LARGE SCALE GENOMIC DNA]</scope>
</reference>
<name>A0A448YJA7_BRENA</name>
<evidence type="ECO:0000256" key="2">
    <source>
        <dbReference type="ARBA" id="ARBA00022634"/>
    </source>
</evidence>
<dbReference type="OrthoDB" id="205514at2759"/>
<dbReference type="Gene3D" id="3.30.210.10">
    <property type="entry name" value="DNA polymerase, thumb domain"/>
    <property type="match status" value="1"/>
</dbReference>
<dbReference type="Pfam" id="PF14716">
    <property type="entry name" value="HHH_8"/>
    <property type="match status" value="1"/>
</dbReference>
<dbReference type="EMBL" id="CAACVR010000008">
    <property type="protein sequence ID" value="VEU20958.1"/>
    <property type="molecule type" value="Genomic_DNA"/>
</dbReference>
<dbReference type="InterPro" id="IPR043519">
    <property type="entry name" value="NT_sf"/>
</dbReference>
<dbReference type="Pfam" id="PF10391">
    <property type="entry name" value="DNA_pol_lambd_f"/>
    <property type="match status" value="1"/>
</dbReference>
<dbReference type="SUPFAM" id="SSF47802">
    <property type="entry name" value="DNA polymerase beta, N-terminal domain-like"/>
    <property type="match status" value="1"/>
</dbReference>
<feature type="domain" description="BRCT" evidence="12">
    <location>
        <begin position="1"/>
        <end position="103"/>
    </location>
</feature>
<dbReference type="InterPro" id="IPR037160">
    <property type="entry name" value="DNA_Pol_thumb_sf"/>
</dbReference>
<dbReference type="InterPro" id="IPR002054">
    <property type="entry name" value="DNA-dir_DNA_pol_X"/>
</dbReference>
<accession>A0A448YJA7</accession>
<dbReference type="InterPro" id="IPR029398">
    <property type="entry name" value="PolB_thumb"/>
</dbReference>
<evidence type="ECO:0000256" key="6">
    <source>
        <dbReference type="ARBA" id="ARBA00022763"/>
    </source>
</evidence>
<evidence type="ECO:0000256" key="8">
    <source>
        <dbReference type="ARBA" id="ARBA00023204"/>
    </source>
</evidence>
<keyword evidence="7 11" id="KW-0239">DNA-directed DNA polymerase</keyword>
<evidence type="ECO:0000259" key="12">
    <source>
        <dbReference type="PROSITE" id="PS50172"/>
    </source>
</evidence>
<dbReference type="GO" id="GO:0046872">
    <property type="term" value="F:metal ion binding"/>
    <property type="evidence" value="ECO:0007669"/>
    <property type="project" value="UniProtKB-UniRule"/>
</dbReference>
<comment type="cofactor">
    <cofactor evidence="1">
        <name>Mn(2+)</name>
        <dbReference type="ChEBI" id="CHEBI:29035"/>
    </cofactor>
</comment>
<comment type="catalytic activity">
    <reaction evidence="10 11">
        <text>DNA(n) + a 2'-deoxyribonucleoside 5'-triphosphate = DNA(n+1) + diphosphate</text>
        <dbReference type="Rhea" id="RHEA:22508"/>
        <dbReference type="Rhea" id="RHEA-COMP:17339"/>
        <dbReference type="Rhea" id="RHEA-COMP:17340"/>
        <dbReference type="ChEBI" id="CHEBI:33019"/>
        <dbReference type="ChEBI" id="CHEBI:61560"/>
        <dbReference type="ChEBI" id="CHEBI:173112"/>
        <dbReference type="EC" id="2.7.7.7"/>
    </reaction>
</comment>
<keyword evidence="14" id="KW-1185">Reference proteome</keyword>
<sequence length="494" mass="56989">MSLLKGLQILLIPRVNTSVEKYRLKIWRDQGADIKDLRYLRQANKNAWKDLHVVVNDLAKEAEREKAIEKIKTKDKSLSFVKTEWLLESLNANKVLSPTKFLYEEVGATVGPKQKRRKVVKDNASKEGKLNQIEGIISILTRNRDHRKLSDAEERHLRTNSLIAAKFREMIDVLQLEQLIDSTAEFRVIQYRNALNTIQTITDPIRSGKDLQKYYGFGKSLQQHVDEIIQTGTFVKLEHLKKEVKESDDLNMVAEVCEIHGFGPVTAYKLVKTYDIKKVSDLVDNEEIYKTLSYQQKIGLKYREDWLERMQRSEVTTLYERILEIVKKNPLVNEEQQPEIRITGSYLRGSKDCGDIDLILFQRGLNDTEKLQDLLYKLVTLLKEEKFINCELTEIGPNSNKFNGGCVSGAKCRRIDIIAVEYQRLGAAMIYFVGNDTFNRGVRLIAGLKGMHLSDRGLTKIEEGKKDIMIESFDERKILDLLGVGWVEYTDRNV</sequence>
<keyword evidence="6 11" id="KW-0227">DNA damage</keyword>
<dbReference type="InterPro" id="IPR022312">
    <property type="entry name" value="DNA_pol_X"/>
</dbReference>
<dbReference type="Gene3D" id="1.10.150.110">
    <property type="entry name" value="DNA polymerase beta, N-terminal domain-like"/>
    <property type="match status" value="1"/>
</dbReference>
<keyword evidence="4 11" id="KW-0548">Nucleotidyltransferase</keyword>
<dbReference type="GO" id="GO:0005634">
    <property type="term" value="C:nucleus"/>
    <property type="evidence" value="ECO:0007669"/>
    <property type="project" value="UniProtKB-SubCell"/>
</dbReference>
<dbReference type="GO" id="GO:0003887">
    <property type="term" value="F:DNA-directed DNA polymerase activity"/>
    <property type="evidence" value="ECO:0007669"/>
    <property type="project" value="UniProtKB-UniRule"/>
</dbReference>
<dbReference type="GO" id="GO:0003677">
    <property type="term" value="F:DNA binding"/>
    <property type="evidence" value="ECO:0007669"/>
    <property type="project" value="UniProtKB-UniRule"/>
</dbReference>
<dbReference type="InterPro" id="IPR001357">
    <property type="entry name" value="BRCT_dom"/>
</dbReference>
<dbReference type="GO" id="GO:0016829">
    <property type="term" value="F:lyase activity"/>
    <property type="evidence" value="ECO:0007669"/>
    <property type="project" value="UniProtKB-KW"/>
</dbReference>
<dbReference type="Gene3D" id="3.30.460.10">
    <property type="entry name" value="Beta Polymerase, domain 2"/>
    <property type="match status" value="1"/>
</dbReference>
<dbReference type="Gene3D" id="3.40.50.10190">
    <property type="entry name" value="BRCT domain"/>
    <property type="match status" value="1"/>
</dbReference>
<dbReference type="InterPro" id="IPR036420">
    <property type="entry name" value="BRCT_dom_sf"/>
</dbReference>
<dbReference type="PANTHER" id="PTHR11276">
    <property type="entry name" value="DNA POLYMERASE TYPE-X FAMILY MEMBER"/>
    <property type="match status" value="1"/>
</dbReference>
<dbReference type="Gene3D" id="1.10.150.20">
    <property type="entry name" value="5' to 3' exonuclease, C-terminal subdomain"/>
    <property type="match status" value="1"/>
</dbReference>
<dbReference type="InterPro" id="IPR018944">
    <property type="entry name" value="DNA_pol_lambd_fingers_domain"/>
</dbReference>
<dbReference type="PANTHER" id="PTHR11276:SF28">
    <property type="entry name" value="DNA POLYMERASE LAMBDA"/>
    <property type="match status" value="1"/>
</dbReference>
<dbReference type="PROSITE" id="PS50172">
    <property type="entry name" value="BRCT"/>
    <property type="match status" value="1"/>
</dbReference>
<dbReference type="GO" id="GO:0006303">
    <property type="term" value="P:double-strand break repair via nonhomologous end joining"/>
    <property type="evidence" value="ECO:0007669"/>
    <property type="project" value="TreeGrafter"/>
</dbReference>
<keyword evidence="2" id="KW-0237">DNA synthesis</keyword>
<dbReference type="SUPFAM" id="SSF81585">
    <property type="entry name" value="PsbU/PolX domain-like"/>
    <property type="match status" value="1"/>
</dbReference>
<evidence type="ECO:0000256" key="3">
    <source>
        <dbReference type="ARBA" id="ARBA00022679"/>
    </source>
</evidence>
<gene>
    <name evidence="13" type="ORF">BRENAR_LOCUS1693</name>
</gene>
<evidence type="ECO:0000256" key="5">
    <source>
        <dbReference type="ARBA" id="ARBA00022705"/>
    </source>
</evidence>
<dbReference type="SUPFAM" id="SSF81301">
    <property type="entry name" value="Nucleotidyltransferase"/>
    <property type="match status" value="1"/>
</dbReference>
<dbReference type="Proteomes" id="UP000290900">
    <property type="component" value="Unassembled WGS sequence"/>
</dbReference>
<dbReference type="Pfam" id="PF14792">
    <property type="entry name" value="DNA_pol_B_palm"/>
    <property type="match status" value="1"/>
</dbReference>
<keyword evidence="3 11" id="KW-0808">Transferase</keyword>
<dbReference type="Pfam" id="PF14791">
    <property type="entry name" value="DNA_pol_B_thumb"/>
    <property type="match status" value="1"/>
</dbReference>
<evidence type="ECO:0000313" key="14">
    <source>
        <dbReference type="Proteomes" id="UP000290900"/>
    </source>
</evidence>
<keyword evidence="9" id="KW-0456">Lyase</keyword>
<evidence type="ECO:0000313" key="13">
    <source>
        <dbReference type="EMBL" id="VEU20958.1"/>
    </source>
</evidence>
<evidence type="ECO:0000256" key="10">
    <source>
        <dbReference type="ARBA" id="ARBA00049244"/>
    </source>
</evidence>
<dbReference type="FunCoup" id="A0A448YJA7">
    <property type="interactions" value="268"/>
</dbReference>
<dbReference type="InParanoid" id="A0A448YJA7"/>
<evidence type="ECO:0000256" key="9">
    <source>
        <dbReference type="ARBA" id="ARBA00023239"/>
    </source>
</evidence>
<evidence type="ECO:0000256" key="7">
    <source>
        <dbReference type="ARBA" id="ARBA00022932"/>
    </source>
</evidence>